<organism evidence="2 3">
    <name type="scientific">Favolaschia claudopus</name>
    <dbReference type="NCBI Taxonomy" id="2862362"/>
    <lineage>
        <taxon>Eukaryota</taxon>
        <taxon>Fungi</taxon>
        <taxon>Dikarya</taxon>
        <taxon>Basidiomycota</taxon>
        <taxon>Agaricomycotina</taxon>
        <taxon>Agaricomycetes</taxon>
        <taxon>Agaricomycetidae</taxon>
        <taxon>Agaricales</taxon>
        <taxon>Marasmiineae</taxon>
        <taxon>Mycenaceae</taxon>
        <taxon>Favolaschia</taxon>
    </lineage>
</organism>
<proteinExistence type="predicted"/>
<protein>
    <submittedName>
        <fullName evidence="2">Uncharacterized protein</fullName>
    </submittedName>
</protein>
<keyword evidence="1" id="KW-0812">Transmembrane</keyword>
<keyword evidence="1" id="KW-1133">Transmembrane helix</keyword>
<evidence type="ECO:0000313" key="3">
    <source>
        <dbReference type="Proteomes" id="UP001362999"/>
    </source>
</evidence>
<reference evidence="2 3" key="1">
    <citation type="journal article" date="2024" name="J Genomics">
        <title>Draft genome sequencing and assembly of Favolaschia claudopus CIRM-BRFM 2984 isolated from oak limbs.</title>
        <authorList>
            <person name="Navarro D."/>
            <person name="Drula E."/>
            <person name="Chaduli D."/>
            <person name="Cazenave R."/>
            <person name="Ahrendt S."/>
            <person name="Wang J."/>
            <person name="Lipzen A."/>
            <person name="Daum C."/>
            <person name="Barry K."/>
            <person name="Grigoriev I.V."/>
            <person name="Favel A."/>
            <person name="Rosso M.N."/>
            <person name="Martin F."/>
        </authorList>
    </citation>
    <scope>NUCLEOTIDE SEQUENCE [LARGE SCALE GENOMIC DNA]</scope>
    <source>
        <strain evidence="2 3">CIRM-BRFM 2984</strain>
    </source>
</reference>
<gene>
    <name evidence="2" type="ORF">R3P38DRAFT_2808340</name>
</gene>
<dbReference type="Proteomes" id="UP001362999">
    <property type="component" value="Unassembled WGS sequence"/>
</dbReference>
<name>A0AAV9ZH95_9AGAR</name>
<comment type="caution">
    <text evidence="2">The sequence shown here is derived from an EMBL/GenBank/DDBJ whole genome shotgun (WGS) entry which is preliminary data.</text>
</comment>
<keyword evidence="1" id="KW-0472">Membrane</keyword>
<accession>A0AAV9ZH95</accession>
<keyword evidence="3" id="KW-1185">Reference proteome</keyword>
<sequence length="193" mass="21244">MAQHIAQQLDQKNDHEVVVIAPLDENMTSGLASDIHRQTRLHLRSVVAVPSHFDTTRHARNSVVPSPLREMINTSAVEVAPEAPYIAVSIAAALGADTDDEEFSNTITDLDTVIAPVPAPSFGFGILIIVVISCSSGNLAALSQSKRRGCNTGKLGLRRREVMVIRQMKWCYDILDGWWRQCALLHSLRIQPI</sequence>
<feature type="transmembrane region" description="Helical" evidence="1">
    <location>
        <begin position="122"/>
        <end position="142"/>
    </location>
</feature>
<dbReference type="EMBL" id="JAWWNJ010000152">
    <property type="protein sequence ID" value="KAK6981249.1"/>
    <property type="molecule type" value="Genomic_DNA"/>
</dbReference>
<dbReference type="AlphaFoldDB" id="A0AAV9ZH95"/>
<evidence type="ECO:0000313" key="2">
    <source>
        <dbReference type="EMBL" id="KAK6981249.1"/>
    </source>
</evidence>
<evidence type="ECO:0000256" key="1">
    <source>
        <dbReference type="SAM" id="Phobius"/>
    </source>
</evidence>